<protein>
    <recommendedName>
        <fullName evidence="1">protein-serine/threonine phosphatase</fullName>
        <ecNumber evidence="1">3.1.3.16</ecNumber>
    </recommendedName>
    <alternativeName>
        <fullName evidence="15">Protein-serine/threonine phosphatase</fullName>
    </alternativeName>
    <alternativeName>
        <fullName evidence="14">Serine/threonine-protein kinase</fullName>
    </alternativeName>
</protein>
<evidence type="ECO:0000256" key="3">
    <source>
        <dbReference type="ARBA" id="ARBA00022679"/>
    </source>
</evidence>
<evidence type="ECO:0000256" key="1">
    <source>
        <dbReference type="ARBA" id="ARBA00013081"/>
    </source>
</evidence>
<evidence type="ECO:0000256" key="12">
    <source>
        <dbReference type="ARBA" id="ARBA00047761"/>
    </source>
</evidence>
<evidence type="ECO:0000256" key="14">
    <source>
        <dbReference type="ARBA" id="ARBA00075117"/>
    </source>
</evidence>
<comment type="catalytic activity">
    <reaction evidence="12">
        <text>O-phospho-L-seryl-[protein] + H2O = L-seryl-[protein] + phosphate</text>
        <dbReference type="Rhea" id="RHEA:20629"/>
        <dbReference type="Rhea" id="RHEA-COMP:9863"/>
        <dbReference type="Rhea" id="RHEA-COMP:11604"/>
        <dbReference type="ChEBI" id="CHEBI:15377"/>
        <dbReference type="ChEBI" id="CHEBI:29999"/>
        <dbReference type="ChEBI" id="CHEBI:43474"/>
        <dbReference type="ChEBI" id="CHEBI:83421"/>
        <dbReference type="EC" id="3.1.3.16"/>
    </reaction>
</comment>
<dbReference type="CDD" id="cd00130">
    <property type="entry name" value="PAS"/>
    <property type="match status" value="1"/>
</dbReference>
<dbReference type="InterPro" id="IPR003018">
    <property type="entry name" value="GAF"/>
</dbReference>
<keyword evidence="6" id="KW-0418">Kinase</keyword>
<keyword evidence="8" id="KW-0067">ATP-binding</keyword>
<evidence type="ECO:0000256" key="10">
    <source>
        <dbReference type="ARBA" id="ARBA00022912"/>
    </source>
</evidence>
<dbReference type="EMBL" id="CP108195">
    <property type="protein sequence ID" value="WTS11428.1"/>
    <property type="molecule type" value="Genomic_DNA"/>
</dbReference>
<evidence type="ECO:0000256" key="5">
    <source>
        <dbReference type="ARBA" id="ARBA00022741"/>
    </source>
</evidence>
<evidence type="ECO:0000259" key="16">
    <source>
        <dbReference type="SMART" id="SM00065"/>
    </source>
</evidence>
<dbReference type="FunFam" id="3.60.40.10:FF:000005">
    <property type="entry name" value="Serine/threonine protein phosphatase"/>
    <property type="match status" value="1"/>
</dbReference>
<proteinExistence type="predicted"/>
<keyword evidence="7" id="KW-0378">Hydrolase</keyword>
<dbReference type="Pfam" id="PF07228">
    <property type="entry name" value="SpoIIE"/>
    <property type="match status" value="1"/>
</dbReference>
<dbReference type="Pfam" id="PF13185">
    <property type="entry name" value="GAF_2"/>
    <property type="match status" value="2"/>
</dbReference>
<accession>A0AAU1U0H3</accession>
<keyword evidence="4" id="KW-0479">Metal-binding</keyword>
<dbReference type="InterPro" id="IPR036457">
    <property type="entry name" value="PPM-type-like_dom_sf"/>
</dbReference>
<feature type="domain" description="PPM-type phosphatase" evidence="17">
    <location>
        <begin position="500"/>
        <end position="713"/>
    </location>
</feature>
<organism evidence="18">
    <name type="scientific">Streptomyces sp. NBC_00119</name>
    <dbReference type="NCBI Taxonomy" id="2975659"/>
    <lineage>
        <taxon>Bacteria</taxon>
        <taxon>Bacillati</taxon>
        <taxon>Actinomycetota</taxon>
        <taxon>Actinomycetes</taxon>
        <taxon>Kitasatosporales</taxon>
        <taxon>Streptomycetaceae</taxon>
        <taxon>Streptomyces</taxon>
    </lineage>
</organism>
<evidence type="ECO:0000256" key="6">
    <source>
        <dbReference type="ARBA" id="ARBA00022777"/>
    </source>
</evidence>
<dbReference type="InterPro" id="IPR000014">
    <property type="entry name" value="PAS"/>
</dbReference>
<reference evidence="18" key="1">
    <citation type="submission" date="2022-10" db="EMBL/GenBank/DDBJ databases">
        <title>The complete genomes of actinobacterial strains from the NBC collection.</title>
        <authorList>
            <person name="Joergensen T.S."/>
            <person name="Alvarez Arevalo M."/>
            <person name="Sterndorff E.B."/>
            <person name="Faurdal D."/>
            <person name="Vuksanovic O."/>
            <person name="Mourched A.-S."/>
            <person name="Charusanti P."/>
            <person name="Shaw S."/>
            <person name="Blin K."/>
            <person name="Weber T."/>
        </authorList>
    </citation>
    <scope>NUCLEOTIDE SEQUENCE</scope>
    <source>
        <strain evidence="18">NBC_00119</strain>
    </source>
</reference>
<keyword evidence="10" id="KW-0904">Protein phosphatase</keyword>
<evidence type="ECO:0000256" key="13">
    <source>
        <dbReference type="ARBA" id="ARBA00056274"/>
    </source>
</evidence>
<evidence type="ECO:0000256" key="4">
    <source>
        <dbReference type="ARBA" id="ARBA00022723"/>
    </source>
</evidence>
<keyword evidence="9" id="KW-0460">Magnesium</keyword>
<dbReference type="SMART" id="SM00331">
    <property type="entry name" value="PP2C_SIG"/>
    <property type="match status" value="1"/>
</dbReference>
<dbReference type="Gene3D" id="3.30.450.40">
    <property type="match status" value="2"/>
</dbReference>
<dbReference type="Pfam" id="PF08448">
    <property type="entry name" value="PAS_4"/>
    <property type="match status" value="1"/>
</dbReference>
<evidence type="ECO:0000256" key="7">
    <source>
        <dbReference type="ARBA" id="ARBA00022801"/>
    </source>
</evidence>
<evidence type="ECO:0000256" key="15">
    <source>
        <dbReference type="ARBA" id="ARBA00081350"/>
    </source>
</evidence>
<dbReference type="SUPFAM" id="SSF55781">
    <property type="entry name" value="GAF domain-like"/>
    <property type="match status" value="2"/>
</dbReference>
<keyword evidence="3" id="KW-0808">Transferase</keyword>
<dbReference type="InterPro" id="IPR035965">
    <property type="entry name" value="PAS-like_dom_sf"/>
</dbReference>
<dbReference type="Gene3D" id="3.60.40.10">
    <property type="entry name" value="PPM-type phosphatase domain"/>
    <property type="match status" value="1"/>
</dbReference>
<evidence type="ECO:0000313" key="18">
    <source>
        <dbReference type="EMBL" id="WTS11428.1"/>
    </source>
</evidence>
<evidence type="ECO:0000256" key="2">
    <source>
        <dbReference type="ARBA" id="ARBA00022553"/>
    </source>
</evidence>
<dbReference type="InterPro" id="IPR029016">
    <property type="entry name" value="GAF-like_dom_sf"/>
</dbReference>
<evidence type="ECO:0000259" key="17">
    <source>
        <dbReference type="SMART" id="SM00331"/>
    </source>
</evidence>
<dbReference type="AlphaFoldDB" id="A0AAU1U0H3"/>
<comment type="function">
    <text evidence="13">Primarily acts as an independent SigF regulator that is sensitive to the osmosensory signal, mediating the cross talk of PknD with the SigF regulon. Possesses both phosphatase and kinase activities. The kinase domain functions as a classic anti-sigma factor-like kinase to phosphorylate the anti-anti-sigma factor domain at the canonical regulatory site, and the phosphatase domain antagonizes this activity.</text>
</comment>
<dbReference type="GO" id="GO:0005524">
    <property type="term" value="F:ATP binding"/>
    <property type="evidence" value="ECO:0007669"/>
    <property type="project" value="UniProtKB-KW"/>
</dbReference>
<dbReference type="SUPFAM" id="SSF55785">
    <property type="entry name" value="PYP-like sensor domain (PAS domain)"/>
    <property type="match status" value="1"/>
</dbReference>
<dbReference type="SMART" id="SM00065">
    <property type="entry name" value="GAF"/>
    <property type="match status" value="1"/>
</dbReference>
<dbReference type="InterPro" id="IPR052016">
    <property type="entry name" value="Bact_Sigma-Reg"/>
</dbReference>
<evidence type="ECO:0000256" key="11">
    <source>
        <dbReference type="ARBA" id="ARBA00023211"/>
    </source>
</evidence>
<dbReference type="GO" id="GO:0004722">
    <property type="term" value="F:protein serine/threonine phosphatase activity"/>
    <property type="evidence" value="ECO:0007669"/>
    <property type="project" value="UniProtKB-EC"/>
</dbReference>
<keyword evidence="11" id="KW-0464">Manganese</keyword>
<keyword evidence="2" id="KW-0597">Phosphoprotein</keyword>
<evidence type="ECO:0000256" key="8">
    <source>
        <dbReference type="ARBA" id="ARBA00022840"/>
    </source>
</evidence>
<dbReference type="SUPFAM" id="SSF81606">
    <property type="entry name" value="PP2C-like"/>
    <property type="match status" value="1"/>
</dbReference>
<feature type="domain" description="GAF" evidence="16">
    <location>
        <begin position="336"/>
        <end position="482"/>
    </location>
</feature>
<dbReference type="GO" id="GO:0016301">
    <property type="term" value="F:kinase activity"/>
    <property type="evidence" value="ECO:0007669"/>
    <property type="project" value="UniProtKB-KW"/>
</dbReference>
<dbReference type="PANTHER" id="PTHR43156">
    <property type="entry name" value="STAGE II SPORULATION PROTEIN E-RELATED"/>
    <property type="match status" value="1"/>
</dbReference>
<dbReference type="InterPro" id="IPR013656">
    <property type="entry name" value="PAS_4"/>
</dbReference>
<dbReference type="GO" id="GO:0046872">
    <property type="term" value="F:metal ion binding"/>
    <property type="evidence" value="ECO:0007669"/>
    <property type="project" value="UniProtKB-KW"/>
</dbReference>
<gene>
    <name evidence="18" type="ORF">OHU69_10335</name>
</gene>
<sequence length="718" mass="76562">MSSREGENVREAAFTPAAGSGLELLEPALVRVVQETGASVGVVYLLPPGETVLRMALLTGVPPQIVAPWAEVRLEAPIPVADAVRERRVVWVGSSEEMARRYPRPALVLPYHFAAAAAPVTTRDTDRGGLVLLWPGSHPSELSQDERDAIGVFCRHTGLLLQRAADSGRPVLPGAEPRVLSPHRSYAPCPGEAMAAVDFAERLPGGCCALDLEGRISFVTTAAAELVGADIPDLLGALPSQVLPWLDDPVFEDCYRSAVVSRQTTSFTARRPPDRWLSFQLHPDASGISVRITPAPTAPAEDTPDTQLAASPVTPSRARELYHLLHLAAVLTEAVGVQDVVDRVPRQIMPAFGVQALALMTAEEGRLQIIGYRGYTAELMDRFDFAPLTSHTPAVRVLATGVPAFFATFADLKRAYPPAVLQDGMAAWAFLPLTVSGRTVGSMVLAYERPRPFSTEERAILTSIAGLVAQALERARLYDAQYQLAHSLQAALLPHDLPPIPGLDLAARYLPTTHGVNIGGDFYDLIRLDDANAAAAIGDVQGHNVNAAALMGQVRTAVHATAGASPGDVLARTNRLLTDLDPGLFTSCLYIHLDLAHHRARLATAGHPPPLLLHPDGHTEVLDLPPGLVLGIDPTADYESTEIPLPPGTVLALYTDGLVETPGVDIEDAIADLAEHLARAPGETAQTLADDLVHYATQCAPRNDDIALLVINVQQTGG</sequence>
<dbReference type="PANTHER" id="PTHR43156:SF2">
    <property type="entry name" value="STAGE II SPORULATION PROTEIN E"/>
    <property type="match status" value="1"/>
</dbReference>
<evidence type="ECO:0000256" key="9">
    <source>
        <dbReference type="ARBA" id="ARBA00022842"/>
    </source>
</evidence>
<name>A0AAU1U0H3_9ACTN</name>
<dbReference type="Gene3D" id="3.30.450.20">
    <property type="entry name" value="PAS domain"/>
    <property type="match status" value="1"/>
</dbReference>
<dbReference type="EC" id="3.1.3.16" evidence="1"/>
<keyword evidence="5" id="KW-0547">Nucleotide-binding</keyword>
<dbReference type="InterPro" id="IPR001932">
    <property type="entry name" value="PPM-type_phosphatase-like_dom"/>
</dbReference>